<evidence type="ECO:0000313" key="3">
    <source>
        <dbReference type="Proteomes" id="UP000613160"/>
    </source>
</evidence>
<reference evidence="2" key="2">
    <citation type="submission" date="2020-09" db="EMBL/GenBank/DDBJ databases">
        <authorList>
            <person name="Sun Q."/>
            <person name="Zhou Y."/>
        </authorList>
    </citation>
    <scope>NUCLEOTIDE SEQUENCE</scope>
    <source>
        <strain evidence="2">CGMCC 1.15493</strain>
    </source>
</reference>
<organism evidence="2 3">
    <name type="scientific">Aureimonas glaciei</name>
    <dbReference type="NCBI Taxonomy" id="1776957"/>
    <lineage>
        <taxon>Bacteria</taxon>
        <taxon>Pseudomonadati</taxon>
        <taxon>Pseudomonadota</taxon>
        <taxon>Alphaproteobacteria</taxon>
        <taxon>Hyphomicrobiales</taxon>
        <taxon>Aurantimonadaceae</taxon>
        <taxon>Aureimonas</taxon>
    </lineage>
</organism>
<keyword evidence="1" id="KW-1133">Transmembrane helix</keyword>
<accession>A0A917D9M6</accession>
<dbReference type="AlphaFoldDB" id="A0A917D9M6"/>
<feature type="transmembrane region" description="Helical" evidence="1">
    <location>
        <begin position="96"/>
        <end position="117"/>
    </location>
</feature>
<name>A0A917D9M6_9HYPH</name>
<evidence type="ECO:0000256" key="1">
    <source>
        <dbReference type="SAM" id="Phobius"/>
    </source>
</evidence>
<feature type="transmembrane region" description="Helical" evidence="1">
    <location>
        <begin position="70"/>
        <end position="89"/>
    </location>
</feature>
<feature type="transmembrane region" description="Helical" evidence="1">
    <location>
        <begin position="223"/>
        <end position="247"/>
    </location>
</feature>
<dbReference type="Proteomes" id="UP000613160">
    <property type="component" value="Unassembled WGS sequence"/>
</dbReference>
<dbReference type="EMBL" id="BMJJ01000004">
    <property type="protein sequence ID" value="GGD16401.1"/>
    <property type="molecule type" value="Genomic_DNA"/>
</dbReference>
<keyword evidence="1" id="KW-0812">Transmembrane</keyword>
<feature type="transmembrane region" description="Helical" evidence="1">
    <location>
        <begin position="181"/>
        <end position="211"/>
    </location>
</feature>
<feature type="transmembrane region" description="Helical" evidence="1">
    <location>
        <begin position="154"/>
        <end position="175"/>
    </location>
</feature>
<feature type="transmembrane region" description="Helical" evidence="1">
    <location>
        <begin position="123"/>
        <end position="142"/>
    </location>
</feature>
<feature type="transmembrane region" description="Helical" evidence="1">
    <location>
        <begin position="364"/>
        <end position="385"/>
    </location>
</feature>
<protein>
    <recommendedName>
        <fullName evidence="4">Transmembrane protein</fullName>
    </recommendedName>
</protein>
<evidence type="ECO:0008006" key="4">
    <source>
        <dbReference type="Google" id="ProtNLM"/>
    </source>
</evidence>
<keyword evidence="3" id="KW-1185">Reference proteome</keyword>
<gene>
    <name evidence="2" type="ORF">GCM10011335_18950</name>
</gene>
<evidence type="ECO:0000313" key="2">
    <source>
        <dbReference type="EMBL" id="GGD16401.1"/>
    </source>
</evidence>
<keyword evidence="1" id="KW-0472">Membrane</keyword>
<sequence>MSQMALERRSVRRGRALFAPVVLLAATCLILALLLTVRTTLPIGPFYWDLYIYFDAANRIFDGQVPGVDFFTPVGALGYYLFSLFVWIFPAGQPLLVVQWSLLLVSAPLFGVVLTDIDRRSRFVALSLLIPFLVFSILPFNVEEYYAYPGVDGFGIYNRQVSLLLYVLMAGLVFAESRRTLLVLVAGCMLALLFTKITGLIAGAVLCVLAVAAGRLAVRTAIAAALVFALVLAGLELWLGLVSAYAADILLLLEKNEDSLLPRFLQAASLHFGVFASLVALTGVLMVLNARAFIGHARDFARQPALSRVPALFDHDALWLGVALTAALFVETQNTGGLGFIFVWPVLLQLLTRCGRWNGRSLGLVLTLVAASSLPTMVGVMHRAARAFVGQMNYTVVKADGLKNLAAVSQREAIVQHAATMLEAYRRFPDTWQFFADRDELSDFTLYTDPDFQITWLLAAEEAVEAIKAYERANGVRFETIMSLNFVNPFPWLLDRHAPRYIAIGADPYRAVPDPGASVLRAVGGADLVLYPKCPITNANMALRDLYAPGLAGHRLVSLSPCWDAYVK</sequence>
<proteinExistence type="predicted"/>
<comment type="caution">
    <text evidence="2">The sequence shown here is derived from an EMBL/GenBank/DDBJ whole genome shotgun (WGS) entry which is preliminary data.</text>
</comment>
<feature type="transmembrane region" description="Helical" evidence="1">
    <location>
        <begin position="267"/>
        <end position="288"/>
    </location>
</feature>
<reference evidence="2" key="1">
    <citation type="journal article" date="2014" name="Int. J. Syst. Evol. Microbiol.">
        <title>Complete genome sequence of Corynebacterium casei LMG S-19264T (=DSM 44701T), isolated from a smear-ripened cheese.</title>
        <authorList>
            <consortium name="US DOE Joint Genome Institute (JGI-PGF)"/>
            <person name="Walter F."/>
            <person name="Albersmeier A."/>
            <person name="Kalinowski J."/>
            <person name="Ruckert C."/>
        </authorList>
    </citation>
    <scope>NUCLEOTIDE SEQUENCE</scope>
    <source>
        <strain evidence="2">CGMCC 1.15493</strain>
    </source>
</reference>